<evidence type="ECO:0000256" key="4">
    <source>
        <dbReference type="ARBA" id="ARBA00023015"/>
    </source>
</evidence>
<dbReference type="CDD" id="cd05526">
    <property type="entry name" value="Bromo_polybromo_VI"/>
    <property type="match status" value="1"/>
</dbReference>
<feature type="region of interest" description="Disordered" evidence="12">
    <location>
        <begin position="486"/>
        <end position="520"/>
    </location>
</feature>
<dbReference type="CDD" id="cd04717">
    <property type="entry name" value="BAH_polybromo"/>
    <property type="match status" value="2"/>
</dbReference>
<evidence type="ECO:0000256" key="9">
    <source>
        <dbReference type="ARBA" id="ARBA00069785"/>
    </source>
</evidence>
<feature type="region of interest" description="Disordered" evidence="12">
    <location>
        <begin position="1496"/>
        <end position="1518"/>
    </location>
</feature>
<dbReference type="CDD" id="cd21984">
    <property type="entry name" value="HMG-box_PB1"/>
    <property type="match status" value="1"/>
</dbReference>
<evidence type="ECO:0000259" key="14">
    <source>
        <dbReference type="PROSITE" id="PS50118"/>
    </source>
</evidence>
<feature type="region of interest" description="Disordered" evidence="12">
    <location>
        <begin position="1"/>
        <end position="38"/>
    </location>
</feature>
<dbReference type="SUPFAM" id="SSF47370">
    <property type="entry name" value="Bromodomain"/>
    <property type="match status" value="6"/>
</dbReference>
<dbReference type="Gene3D" id="1.10.30.10">
    <property type="entry name" value="High mobility group box domain"/>
    <property type="match status" value="1"/>
</dbReference>
<dbReference type="InterPro" id="IPR043151">
    <property type="entry name" value="BAH_sf"/>
</dbReference>
<dbReference type="Pfam" id="PF00505">
    <property type="entry name" value="HMG_box"/>
    <property type="match status" value="1"/>
</dbReference>
<dbReference type="GO" id="GO:0016514">
    <property type="term" value="C:SWI/SNF complex"/>
    <property type="evidence" value="ECO:0007669"/>
    <property type="project" value="TreeGrafter"/>
</dbReference>
<dbReference type="Pfam" id="PF01426">
    <property type="entry name" value="BAH"/>
    <property type="match status" value="2"/>
</dbReference>
<dbReference type="CDD" id="cd05515">
    <property type="entry name" value="Bromo_polybromo_V"/>
    <property type="match status" value="1"/>
</dbReference>
<dbReference type="Gene3D" id="1.20.920.10">
    <property type="entry name" value="Bromodomain-like"/>
    <property type="match status" value="6"/>
</dbReference>
<keyword evidence="8 11" id="KW-0539">Nucleus</keyword>
<dbReference type="OrthoDB" id="10009055at2759"/>
<evidence type="ECO:0000256" key="6">
    <source>
        <dbReference type="ARBA" id="ARBA00023125"/>
    </source>
</evidence>
<evidence type="ECO:0000256" key="12">
    <source>
        <dbReference type="SAM" id="MobiDB-lite"/>
    </source>
</evidence>
<keyword evidence="4" id="KW-0805">Transcription regulation</keyword>
<dbReference type="SMART" id="SM00398">
    <property type="entry name" value="HMG"/>
    <property type="match status" value="1"/>
</dbReference>
<keyword evidence="7" id="KW-0804">Transcription</keyword>
<evidence type="ECO:0000256" key="3">
    <source>
        <dbReference type="ARBA" id="ARBA00022853"/>
    </source>
</evidence>
<evidence type="ECO:0000256" key="2">
    <source>
        <dbReference type="ARBA" id="ARBA00022737"/>
    </source>
</evidence>
<dbReference type="PANTHER" id="PTHR16062:SF19">
    <property type="entry name" value="PROTEIN POLYBROMO-1"/>
    <property type="match status" value="1"/>
</dbReference>
<dbReference type="FunFam" id="1.20.920.10:FF:000010">
    <property type="entry name" value="protein polybromo-1 isoform X3"/>
    <property type="match status" value="1"/>
</dbReference>
<dbReference type="CDD" id="cd05517">
    <property type="entry name" value="Bromo_polybromo_II"/>
    <property type="match status" value="1"/>
</dbReference>
<dbReference type="PROSITE" id="PS50118">
    <property type="entry name" value="HMG_BOX_2"/>
    <property type="match status" value="1"/>
</dbReference>
<dbReference type="EMBL" id="CAAE01014979">
    <property type="protein sequence ID" value="CAG06819.1"/>
    <property type="molecule type" value="Genomic_DNA"/>
</dbReference>
<evidence type="ECO:0000256" key="8">
    <source>
        <dbReference type="ARBA" id="ARBA00023242"/>
    </source>
</evidence>
<comment type="subcellular location">
    <subcellularLocation>
        <location evidence="1">Nucleus</location>
    </subcellularLocation>
</comment>
<feature type="domain" description="Bromo" evidence="13">
    <location>
        <begin position="698"/>
        <end position="768"/>
    </location>
</feature>
<evidence type="ECO:0000256" key="7">
    <source>
        <dbReference type="ARBA" id="ARBA00023163"/>
    </source>
</evidence>
<evidence type="ECO:0000256" key="11">
    <source>
        <dbReference type="PROSITE-ProRule" id="PRU00267"/>
    </source>
</evidence>
<feature type="domain" description="BAH" evidence="15">
    <location>
        <begin position="1174"/>
        <end position="1290"/>
    </location>
</feature>
<evidence type="ECO:0000256" key="10">
    <source>
        <dbReference type="PROSITE-ProRule" id="PRU00035"/>
    </source>
</evidence>
<dbReference type="InterPro" id="IPR001025">
    <property type="entry name" value="BAH_dom"/>
</dbReference>
<dbReference type="GO" id="GO:0016586">
    <property type="term" value="C:RSC-type complex"/>
    <property type="evidence" value="ECO:0007669"/>
    <property type="project" value="InterPro"/>
</dbReference>
<feature type="domain" description="Bromo" evidence="13">
    <location>
        <begin position="398"/>
        <end position="468"/>
    </location>
</feature>
<dbReference type="FunFam" id="1.20.920.10:FF:000006">
    <property type="entry name" value="protein polybromo-1 isoform X1"/>
    <property type="match status" value="1"/>
</dbReference>
<organism evidence="16">
    <name type="scientific">Tetraodon nigroviridis</name>
    <name type="common">Spotted green pufferfish</name>
    <name type="synonym">Chelonodon nigroviridis</name>
    <dbReference type="NCBI Taxonomy" id="99883"/>
    <lineage>
        <taxon>Eukaryota</taxon>
        <taxon>Metazoa</taxon>
        <taxon>Chordata</taxon>
        <taxon>Craniata</taxon>
        <taxon>Vertebrata</taxon>
        <taxon>Euteleostomi</taxon>
        <taxon>Actinopterygii</taxon>
        <taxon>Neopterygii</taxon>
        <taxon>Teleostei</taxon>
        <taxon>Neoteleostei</taxon>
        <taxon>Acanthomorphata</taxon>
        <taxon>Eupercaria</taxon>
        <taxon>Tetraodontiformes</taxon>
        <taxon>Tetradontoidea</taxon>
        <taxon>Tetraodontidae</taxon>
        <taxon>Tetraodon</taxon>
    </lineage>
</organism>
<protein>
    <recommendedName>
        <fullName evidence="9">Protein polybromo-1</fullName>
    </recommendedName>
</protein>
<evidence type="ECO:0000259" key="13">
    <source>
        <dbReference type="PROSITE" id="PS50014"/>
    </source>
</evidence>
<dbReference type="Pfam" id="PF00439">
    <property type="entry name" value="Bromodomain"/>
    <property type="match status" value="6"/>
</dbReference>
<dbReference type="InterPro" id="IPR037968">
    <property type="entry name" value="PBRM1_BD5"/>
</dbReference>
<dbReference type="FunFam" id="2.30.30.490:FF:000003">
    <property type="entry name" value="protein polybromo-1 isoform X3"/>
    <property type="match status" value="1"/>
</dbReference>
<dbReference type="PANTHER" id="PTHR16062">
    <property type="entry name" value="SWI/SNF-RELATED"/>
    <property type="match status" value="1"/>
</dbReference>
<feature type="domain" description="BAH" evidence="15">
    <location>
        <begin position="978"/>
        <end position="1096"/>
    </location>
</feature>
<dbReference type="FunFam" id="1.20.920.10:FF:000011">
    <property type="entry name" value="Protein polybromo-1 isoform 1"/>
    <property type="match status" value="1"/>
</dbReference>
<feature type="domain" description="HMG box" evidence="14">
    <location>
        <begin position="1421"/>
        <end position="1471"/>
    </location>
</feature>
<evidence type="ECO:0000256" key="1">
    <source>
        <dbReference type="ARBA" id="ARBA00004123"/>
    </source>
</evidence>
<dbReference type="GO" id="GO:0003677">
    <property type="term" value="F:DNA binding"/>
    <property type="evidence" value="ECO:0007669"/>
    <property type="project" value="UniProtKB-UniRule"/>
</dbReference>
<dbReference type="InterPro" id="IPR037382">
    <property type="entry name" value="Rsc/polybromo"/>
</dbReference>
<feature type="compositionally biased region" description="Basic and acidic residues" evidence="12">
    <location>
        <begin position="924"/>
        <end position="956"/>
    </location>
</feature>
<dbReference type="GO" id="GO:0006368">
    <property type="term" value="P:transcription elongation by RNA polymerase II"/>
    <property type="evidence" value="ECO:0007669"/>
    <property type="project" value="TreeGrafter"/>
</dbReference>
<dbReference type="PROSITE" id="PS00633">
    <property type="entry name" value="BROMODOMAIN_1"/>
    <property type="match status" value="3"/>
</dbReference>
<reference evidence="16" key="1">
    <citation type="journal article" date="2004" name="Nature">
        <title>Genome duplication in the teleost fish Tetraodon nigroviridis reveals the early vertebrate proto-karyotype.</title>
        <authorList>
            <person name="Jaillon O."/>
            <person name="Aury J.-M."/>
            <person name="Brunet F."/>
            <person name="Petit J.-L."/>
            <person name="Stange-Thomann N."/>
            <person name="Mauceli E."/>
            <person name="Bouneau L."/>
            <person name="Fischer C."/>
            <person name="Ozouf-Costaz C."/>
            <person name="Bernot A."/>
            <person name="Nicaud S."/>
            <person name="Jaffe D."/>
            <person name="Fisher S."/>
            <person name="Lutfalla G."/>
            <person name="Dossat C."/>
            <person name="Segurens B."/>
            <person name="Dasilva C."/>
            <person name="Salanoubat M."/>
            <person name="Levy M."/>
            <person name="Boudet N."/>
            <person name="Castellano S."/>
            <person name="Anthouard V."/>
            <person name="Jubin C."/>
            <person name="Castelli V."/>
            <person name="Katinka M."/>
            <person name="Vacherie B."/>
            <person name="Biemont C."/>
            <person name="Skalli Z."/>
            <person name="Cattolico L."/>
            <person name="Poulain J."/>
            <person name="De Berardinis V."/>
            <person name="Cruaud C."/>
            <person name="Duprat S."/>
            <person name="Brottier P."/>
            <person name="Coutanceau J.-P."/>
            <person name="Gouzy J."/>
            <person name="Parra G."/>
            <person name="Lardier G."/>
            <person name="Chapple C."/>
            <person name="McKernan K.J."/>
            <person name="McEwan P."/>
            <person name="Bosak S."/>
            <person name="Kellis M."/>
            <person name="Volff J.-N."/>
            <person name="Guigo R."/>
            <person name="Zody M.C."/>
            <person name="Mesirov J."/>
            <person name="Lindblad-Toh K."/>
            <person name="Birren B."/>
            <person name="Nusbaum C."/>
            <person name="Kahn D."/>
            <person name="Robinson-Rechavi M."/>
            <person name="Laudet V."/>
            <person name="Schachter V."/>
            <person name="Quetier F."/>
            <person name="Saurin W."/>
            <person name="Scarpelli C."/>
            <person name="Wincker P."/>
            <person name="Lander E.S."/>
            <person name="Weissenbach J."/>
            <person name="Roest Crollius H."/>
        </authorList>
    </citation>
    <scope>NUCLEOTIDE SEQUENCE [LARGE SCALE GENOMIC DNA]</scope>
</reference>
<dbReference type="InterPro" id="IPR018359">
    <property type="entry name" value="Bromodomain_CS"/>
</dbReference>
<name>Q4RXR3_TETNG</name>
<keyword evidence="6 11" id="KW-0238">DNA-binding</keyword>
<dbReference type="CDD" id="cd05524">
    <property type="entry name" value="Bromo_polybromo_I"/>
    <property type="match status" value="1"/>
</dbReference>
<feature type="domain" description="Bromo" evidence="13">
    <location>
        <begin position="536"/>
        <end position="606"/>
    </location>
</feature>
<comment type="caution">
    <text evidence="16">The sequence shown here is derived from an EMBL/GenBank/DDBJ whole genome shotgun (WGS) entry which is preliminary data.</text>
</comment>
<dbReference type="InterPro" id="IPR009071">
    <property type="entry name" value="HMG_box_dom"/>
</dbReference>
<dbReference type="SMART" id="SM00297">
    <property type="entry name" value="BROMO"/>
    <property type="match status" value="6"/>
</dbReference>
<dbReference type="FunFam" id="2.30.30.490:FF:000002">
    <property type="entry name" value="protein polybromo-1 isoform X3"/>
    <property type="match status" value="1"/>
</dbReference>
<sequence length="1678" mass="192308">MALKRRRATSPSSSVSGGDFEESQTSSSSSTGRKRRRISNIPTVDPIAVCHELYNTVRDYKDEQGRMLCELFIRAPKRRNQPDYYHVVSQPIDMMKIQQKLKMEEYDDVEQLTSDFQLLFNNAKTYYKVKNQQQQQQQQQHYAHLTSVSVNVSPVLVQPDSPEYRAACKLWDLYLRTKNEFVQRGEFDEDDEDGYALHDNPGGCAEDENAPTSLKEVLEQLLDTLVSYTEPTGRLVSELFQKLPSKMQYPDYYAIIKEPIDLKIIAQKIQVCLSALALMAKDVELLVKNAKTYNEPGSQVFKDANTIKKIFALKKSEMEHGEPTKSSVRIRNKRTAQADRLSAITMALQYESDEEGILSGSVHYDEGESEAESLTSNMDMTNPIFQLYEAVRGARNSQGQLIAEPFLQLPSKKDYPDYYRQISQPICLHQIKSKMKNNEYETVEHVDSDLTRMFENAKRYNVPHSSIYKRALKLQHVQQMKRKELLQKDDDDGDSMLSSATSDTSSTKRKSHKKNTKKNRMKILLSAVTEAREAGTGRRLCDLFMFKPSKKDYPDYYKVILEPMDLRTIEHNIRSDRYMTEDEMVEDMKLMFRNARHYNEEGSQVYNDADILEKILTDRRRDLGPARDDDDAMSPKLKISTSLLQTGLLQSGATRNTPQLCLAAGKNSITLKKSKYLTPLQQKLNELYEAVKNFTDKRGRRLCTVFLRLPSRAELPDYYIAIKKPVDMEKIKSHMLANKYQDVDALVEDLVLMFNNACTYNEPESLIYHDALVLHRVLLETRRDLEGGDDAHLPDVPRLIQDLIRSLFVSVLGHQDDEGRCYSDSLAEIPANDPANPDRPRLNFEIIRLNVDRGQYKRLDVFQDHMFEVLEKARRLNRTDSEIFEDAVELQHFLIRIRDELCKNGEILMSPALSYSSKHLHSDVDKEKKEKLPKELEEDKIKREEEKQEAEKREDSAGGPWQSNPQRTYSQDCSFKDSMYHVGDYVYVEPAEANLQPHIIYIERLWQDDTGEKWLYGCWFYRPNETFHLATRKFLEKEVFKSDYYNKAPVSKILGKCVVMFVKEYFKLQPEGFRAEDVYVCESRYSAKSKSFKKIKMWAMPLSSVRFLPREVPLPVVRVASMFAVKHEEKALETADEGAVADVKVEKEREDIPMDVNNGEPGCQYYEQLCYNNLWLKVGDCVYIASHGLVRHRVGRIEKMWIRDGAGYFFGPIFIHPEETEHEPTKMFYKKEVFLSNLEEACPMTCIIGKCIVLSFKEYLSCRPTEVPEEDVLLCESRYIESEKQMKKFKGLKRFSLSGKVVEDETYYFRKLIVPQKEPSPLLDRKIEELEAKFADMTDEELEDLGDDDGELGDQSLPLMQASMSGDMDLMSYTPPQVSILRTCVCKLTRWCVFVCDAPWFPFQCTPKSIKGLSKKEGSKRKINMSGYILFSSEMRAVIKAQHPDFSFGELSRLVGTEWRNLESSRKAEYEGLVSLVQIRASKLLISSAAERAAKVAEQQDRERTHLQTSPRAGTPVGALMGVVPPPTPMGMLNPSMTPVSGVGGAGGPGAGNHGQAGLMGSGQSPTSYPGQMGLLAVQQPSSPVFVSPPAKNQRLLHSEAYLRYIEGLSAESATISKWDQTLSVQKQDVRLTKEQESRLPTHWLKSKGAHKTMADALWRIRDLMLRDTLNICQMHSL</sequence>
<dbReference type="GO" id="GO:0003682">
    <property type="term" value="F:chromatin binding"/>
    <property type="evidence" value="ECO:0007669"/>
    <property type="project" value="InterPro"/>
</dbReference>
<evidence type="ECO:0000259" key="15">
    <source>
        <dbReference type="PROSITE" id="PS51038"/>
    </source>
</evidence>
<dbReference type="Gene3D" id="2.30.30.490">
    <property type="match status" value="2"/>
</dbReference>
<feature type="region of interest" description="Disordered" evidence="12">
    <location>
        <begin position="924"/>
        <end position="967"/>
    </location>
</feature>
<dbReference type="InterPro" id="IPR036427">
    <property type="entry name" value="Bromodomain-like_sf"/>
</dbReference>
<feature type="compositionally biased region" description="Low complexity" evidence="12">
    <location>
        <begin position="495"/>
        <end position="505"/>
    </location>
</feature>
<evidence type="ECO:0000256" key="5">
    <source>
        <dbReference type="ARBA" id="ARBA00023117"/>
    </source>
</evidence>
<keyword evidence="2" id="KW-0677">Repeat</keyword>
<dbReference type="PROSITE" id="PS51038">
    <property type="entry name" value="BAH"/>
    <property type="match status" value="2"/>
</dbReference>
<accession>Q4RXR3</accession>
<dbReference type="PROSITE" id="PS50014">
    <property type="entry name" value="BROMODOMAIN_2"/>
    <property type="match status" value="5"/>
</dbReference>
<feature type="DNA-binding region" description="HMG box" evidence="11">
    <location>
        <begin position="1421"/>
        <end position="1471"/>
    </location>
</feature>
<dbReference type="FunFam" id="1.20.920.10:FF:000015">
    <property type="entry name" value="protein polybromo-1 isoform X3"/>
    <property type="match status" value="1"/>
</dbReference>
<reference evidence="16" key="2">
    <citation type="submission" date="2004-02" db="EMBL/GenBank/DDBJ databases">
        <authorList>
            <consortium name="Genoscope"/>
            <consortium name="Whitehead Institute Centre for Genome Research"/>
        </authorList>
    </citation>
    <scope>NUCLEOTIDE SEQUENCE</scope>
</reference>
<dbReference type="FunFam" id="1.20.920.10:FF:000009">
    <property type="entry name" value="Protein polybromo-1 isoform 1"/>
    <property type="match status" value="1"/>
</dbReference>
<dbReference type="SUPFAM" id="SSF47095">
    <property type="entry name" value="HMG-box"/>
    <property type="match status" value="1"/>
</dbReference>
<feature type="domain" description="Bromo" evidence="13">
    <location>
        <begin position="64"/>
        <end position="126"/>
    </location>
</feature>
<feature type="domain" description="Bromo" evidence="13">
    <location>
        <begin position="232"/>
        <end position="301"/>
    </location>
</feature>
<feature type="compositionally biased region" description="Basic residues" evidence="12">
    <location>
        <begin position="507"/>
        <end position="520"/>
    </location>
</feature>
<dbReference type="CDD" id="cd05518">
    <property type="entry name" value="Bromo_polybromo_IV"/>
    <property type="match status" value="1"/>
</dbReference>
<evidence type="ECO:0000313" key="16">
    <source>
        <dbReference type="EMBL" id="CAG06819.1"/>
    </source>
</evidence>
<proteinExistence type="predicted"/>
<dbReference type="GO" id="GO:0006338">
    <property type="term" value="P:chromatin remodeling"/>
    <property type="evidence" value="ECO:0007669"/>
    <property type="project" value="InterPro"/>
</dbReference>
<keyword evidence="5 10" id="KW-0103">Bromodomain</keyword>
<feature type="compositionally biased region" description="Basic and acidic residues" evidence="12">
    <location>
        <begin position="1496"/>
        <end position="1506"/>
    </location>
</feature>
<dbReference type="CDD" id="cd05520">
    <property type="entry name" value="Bromo_polybromo_III"/>
    <property type="match status" value="1"/>
</dbReference>
<gene>
    <name evidence="16" type="ORF">GSTENG00027316001</name>
</gene>
<feature type="non-terminal residue" evidence="16">
    <location>
        <position position="1"/>
    </location>
</feature>
<dbReference type="KEGG" id="tng:GSTEN00027316G001"/>
<dbReference type="InterPro" id="IPR001487">
    <property type="entry name" value="Bromodomain"/>
</dbReference>
<dbReference type="PRINTS" id="PR00503">
    <property type="entry name" value="BROMODOMAIN"/>
</dbReference>
<dbReference type="SMART" id="SM00439">
    <property type="entry name" value="BAH"/>
    <property type="match status" value="2"/>
</dbReference>
<keyword evidence="3" id="KW-0156">Chromatin regulator</keyword>
<dbReference type="InterPro" id="IPR036910">
    <property type="entry name" value="HMG_box_dom_sf"/>
</dbReference>